<name>A0A6N7J362_9FIRM</name>
<gene>
    <name evidence="5" type="ORF">FRC54_09925</name>
</gene>
<evidence type="ECO:0000259" key="4">
    <source>
        <dbReference type="SMART" id="SM00646"/>
    </source>
</evidence>
<dbReference type="PANTHER" id="PTHR30404">
    <property type="entry name" value="N-ACETYLMURAMOYL-L-ALANINE AMIDASE"/>
    <property type="match status" value="1"/>
</dbReference>
<sequence>MKKFLKSLCFLLTVCLLAGAVAAPASAAKKKKKNKRAGITIGIDPGHQQRGNYSKEPIGPGSRIRKARVAGGTSGRYSGIPEYKLTLSVAKKLQSELKRRGYKVVMTRTKNNVNISNAQRAKLLNKKCRVAVRLHADGAGPSARGASAQCSTKRNRYIGRLASKCQKLSSCVLNSYCKKTGRKNRGISYRDDLTGTNYSKIPVTLIEMGFMTNKSDDSYMASSKNQTKMAKGIADGIDRYFGFKK</sequence>
<dbReference type="EMBL" id="VOGC01000008">
    <property type="protein sequence ID" value="MQN02189.1"/>
    <property type="molecule type" value="Genomic_DNA"/>
</dbReference>
<dbReference type="GO" id="GO:0009253">
    <property type="term" value="P:peptidoglycan catabolic process"/>
    <property type="evidence" value="ECO:0007669"/>
    <property type="project" value="InterPro"/>
</dbReference>
<comment type="caution">
    <text evidence="5">The sequence shown here is derived from an EMBL/GenBank/DDBJ whole genome shotgun (WGS) entry which is preliminary data.</text>
</comment>
<dbReference type="Gene3D" id="3.40.630.40">
    <property type="entry name" value="Zn-dependent exopeptidases"/>
    <property type="match status" value="1"/>
</dbReference>
<keyword evidence="1" id="KW-0378">Hydrolase</keyword>
<feature type="chain" id="PRO_5026785981" evidence="3">
    <location>
        <begin position="28"/>
        <end position="245"/>
    </location>
</feature>
<dbReference type="Pfam" id="PF01520">
    <property type="entry name" value="Amidase_3"/>
    <property type="match status" value="1"/>
</dbReference>
<dbReference type="InterPro" id="IPR050695">
    <property type="entry name" value="N-acetylmuramoyl_amidase_3"/>
</dbReference>
<dbReference type="GO" id="GO:0008745">
    <property type="term" value="F:N-acetylmuramoyl-L-alanine amidase activity"/>
    <property type="evidence" value="ECO:0007669"/>
    <property type="project" value="InterPro"/>
</dbReference>
<keyword evidence="6" id="KW-1185">Reference proteome</keyword>
<organism evidence="5 6">
    <name type="scientific">Candidatus Weimeria bifida</name>
    <dbReference type="NCBI Taxonomy" id="2599074"/>
    <lineage>
        <taxon>Bacteria</taxon>
        <taxon>Bacillati</taxon>
        <taxon>Bacillota</taxon>
        <taxon>Clostridia</taxon>
        <taxon>Lachnospirales</taxon>
        <taxon>Lachnospiraceae</taxon>
        <taxon>Candidatus Weimeria</taxon>
    </lineage>
</organism>
<accession>A0A6N7J362</accession>
<dbReference type="PANTHER" id="PTHR30404:SF0">
    <property type="entry name" value="N-ACETYLMURAMOYL-L-ALANINE AMIDASE AMIC"/>
    <property type="match status" value="1"/>
</dbReference>
<reference evidence="5" key="1">
    <citation type="journal article" date="2020" name="Appl. Environ. Microbiol.">
        <title>Medium-Chain Fatty Acid Synthesis by 'Candidatus Weimeria bifida' gen. nov., sp. nov., and 'Candidatus Pseudoramibacter fermentans' sp. nov.</title>
        <authorList>
            <person name="Scarborough M.J."/>
            <person name="Myers K.S."/>
            <person name="Donohue T.J."/>
            <person name="Noguera D.R."/>
        </authorList>
    </citation>
    <scope>NUCLEOTIDE SEQUENCE</scope>
    <source>
        <strain evidence="5">LCO1.1</strain>
    </source>
</reference>
<evidence type="ECO:0000313" key="5">
    <source>
        <dbReference type="EMBL" id="MQN02189.1"/>
    </source>
</evidence>
<keyword evidence="3" id="KW-0732">Signal</keyword>
<feature type="domain" description="MurNAc-LAA" evidence="4">
    <location>
        <begin position="113"/>
        <end position="238"/>
    </location>
</feature>
<evidence type="ECO:0000256" key="3">
    <source>
        <dbReference type="SAM" id="SignalP"/>
    </source>
</evidence>
<evidence type="ECO:0000256" key="2">
    <source>
        <dbReference type="SAM" id="MobiDB-lite"/>
    </source>
</evidence>
<proteinExistence type="predicted"/>
<protein>
    <submittedName>
        <fullName evidence="5">N-acetylmuramoyl-L-alanine amidase</fullName>
    </submittedName>
</protein>
<dbReference type="CDD" id="cd02696">
    <property type="entry name" value="MurNAc-LAA"/>
    <property type="match status" value="1"/>
</dbReference>
<dbReference type="GO" id="GO:0030288">
    <property type="term" value="C:outer membrane-bounded periplasmic space"/>
    <property type="evidence" value="ECO:0007669"/>
    <property type="project" value="TreeGrafter"/>
</dbReference>
<feature type="signal peptide" evidence="3">
    <location>
        <begin position="1"/>
        <end position="27"/>
    </location>
</feature>
<dbReference type="Proteomes" id="UP000460257">
    <property type="component" value="Unassembled WGS sequence"/>
</dbReference>
<dbReference type="InterPro" id="IPR002508">
    <property type="entry name" value="MurNAc-LAA_cat"/>
</dbReference>
<feature type="region of interest" description="Disordered" evidence="2">
    <location>
        <begin position="41"/>
        <end position="62"/>
    </location>
</feature>
<dbReference type="AlphaFoldDB" id="A0A6N7J362"/>
<dbReference type="SMART" id="SM00646">
    <property type="entry name" value="Ami_3"/>
    <property type="match status" value="1"/>
</dbReference>
<evidence type="ECO:0000313" key="6">
    <source>
        <dbReference type="Proteomes" id="UP000460257"/>
    </source>
</evidence>
<evidence type="ECO:0000256" key="1">
    <source>
        <dbReference type="ARBA" id="ARBA00022801"/>
    </source>
</evidence>
<dbReference type="SUPFAM" id="SSF53187">
    <property type="entry name" value="Zn-dependent exopeptidases"/>
    <property type="match status" value="1"/>
</dbReference>